<sequence length="109" mass="11390">VEECFCRTKLRSLSAQLDCLLHVLLQSKLSKEGFCPSMFIASGSFFATVHAAVLDEATGIAVLKLGDVAPLLAAVGADFVTVTLAIHGHAAHDGGSRPLGGDDAHAYLR</sequence>
<evidence type="ECO:0000313" key="1">
    <source>
        <dbReference type="EMBL" id="EJK55643.1"/>
    </source>
</evidence>
<dbReference type="EMBL" id="AGNL01033545">
    <property type="protein sequence ID" value="EJK55643.1"/>
    <property type="molecule type" value="Genomic_DNA"/>
</dbReference>
<feature type="non-terminal residue" evidence="1">
    <location>
        <position position="1"/>
    </location>
</feature>
<proteinExistence type="predicted"/>
<keyword evidence="2" id="KW-1185">Reference proteome</keyword>
<accession>K0RPF6</accession>
<comment type="caution">
    <text evidence="1">The sequence shown here is derived from an EMBL/GenBank/DDBJ whole genome shotgun (WGS) entry which is preliminary data.</text>
</comment>
<dbReference type="AlphaFoldDB" id="K0RPF6"/>
<protein>
    <submittedName>
        <fullName evidence="1">Uncharacterized protein</fullName>
    </submittedName>
</protein>
<evidence type="ECO:0000313" key="2">
    <source>
        <dbReference type="Proteomes" id="UP000266841"/>
    </source>
</evidence>
<name>K0RPF6_THAOC</name>
<reference evidence="1 2" key="1">
    <citation type="journal article" date="2012" name="Genome Biol.">
        <title>Genome and low-iron response of an oceanic diatom adapted to chronic iron limitation.</title>
        <authorList>
            <person name="Lommer M."/>
            <person name="Specht M."/>
            <person name="Roy A.S."/>
            <person name="Kraemer L."/>
            <person name="Andreson R."/>
            <person name="Gutowska M.A."/>
            <person name="Wolf J."/>
            <person name="Bergner S.V."/>
            <person name="Schilhabel M.B."/>
            <person name="Klostermeier U.C."/>
            <person name="Beiko R.G."/>
            <person name="Rosenstiel P."/>
            <person name="Hippler M."/>
            <person name="Laroche J."/>
        </authorList>
    </citation>
    <scope>NUCLEOTIDE SEQUENCE [LARGE SCALE GENOMIC DNA]</scope>
    <source>
        <strain evidence="1 2">CCMP1005</strain>
    </source>
</reference>
<gene>
    <name evidence="1" type="ORF">THAOC_24602</name>
</gene>
<organism evidence="1 2">
    <name type="scientific">Thalassiosira oceanica</name>
    <name type="common">Marine diatom</name>
    <dbReference type="NCBI Taxonomy" id="159749"/>
    <lineage>
        <taxon>Eukaryota</taxon>
        <taxon>Sar</taxon>
        <taxon>Stramenopiles</taxon>
        <taxon>Ochrophyta</taxon>
        <taxon>Bacillariophyta</taxon>
        <taxon>Coscinodiscophyceae</taxon>
        <taxon>Thalassiosirophycidae</taxon>
        <taxon>Thalassiosirales</taxon>
        <taxon>Thalassiosiraceae</taxon>
        <taxon>Thalassiosira</taxon>
    </lineage>
</organism>
<dbReference type="Proteomes" id="UP000266841">
    <property type="component" value="Unassembled WGS sequence"/>
</dbReference>